<dbReference type="AlphaFoldDB" id="A0A2V5KA09"/>
<protein>
    <recommendedName>
        <fullName evidence="3">Radical SAM protein</fullName>
    </recommendedName>
</protein>
<keyword evidence="2" id="KW-1185">Reference proteome</keyword>
<comment type="caution">
    <text evidence="1">The sequence shown here is derived from an EMBL/GenBank/DDBJ whole genome shotgun (WGS) entry which is preliminary data.</text>
</comment>
<dbReference type="EMBL" id="QJVJ01000002">
    <property type="protein sequence ID" value="PYI56415.1"/>
    <property type="molecule type" value="Genomic_DNA"/>
</dbReference>
<proteinExistence type="predicted"/>
<accession>A0A2V5KA09</accession>
<dbReference type="OrthoDB" id="2989999at2"/>
<dbReference type="RefSeq" id="WP_110838941.1">
    <property type="nucleotide sequence ID" value="NZ_QJVJ01000002.1"/>
</dbReference>
<reference evidence="1 2" key="1">
    <citation type="submission" date="2018-05" db="EMBL/GenBank/DDBJ databases">
        <title>Paenibacillus flagellatus sp. nov., isolated from selenium mineral soil.</title>
        <authorList>
            <person name="Dai X."/>
        </authorList>
    </citation>
    <scope>NUCLEOTIDE SEQUENCE [LARGE SCALE GENOMIC DNA]</scope>
    <source>
        <strain evidence="1 2">DXL2</strain>
    </source>
</reference>
<sequence>MKYEFTYDERLGIELPVLHVEWDALTEAEQSRLLHDWERIRGRIPDRIMQLERSIVDKQNRLNGEDDFPASCRLNTEIAELASCITDLHLWFRADQDVSVKGHY</sequence>
<gene>
    <name evidence="1" type="ORF">DLM86_05410</name>
</gene>
<evidence type="ECO:0000313" key="1">
    <source>
        <dbReference type="EMBL" id="PYI56415.1"/>
    </source>
</evidence>
<evidence type="ECO:0000313" key="2">
    <source>
        <dbReference type="Proteomes" id="UP000247476"/>
    </source>
</evidence>
<dbReference type="Proteomes" id="UP000247476">
    <property type="component" value="Unassembled WGS sequence"/>
</dbReference>
<name>A0A2V5KA09_9BACL</name>
<organism evidence="1 2">
    <name type="scientific">Paenibacillus flagellatus</name>
    <dbReference type="NCBI Taxonomy" id="2211139"/>
    <lineage>
        <taxon>Bacteria</taxon>
        <taxon>Bacillati</taxon>
        <taxon>Bacillota</taxon>
        <taxon>Bacilli</taxon>
        <taxon>Bacillales</taxon>
        <taxon>Paenibacillaceae</taxon>
        <taxon>Paenibacillus</taxon>
    </lineage>
</organism>
<evidence type="ECO:0008006" key="3">
    <source>
        <dbReference type="Google" id="ProtNLM"/>
    </source>
</evidence>